<gene>
    <name evidence="1" type="ORF">F511_37381</name>
</gene>
<keyword evidence="2" id="KW-1185">Reference proteome</keyword>
<dbReference type="AlphaFoldDB" id="A0A2Z7BGG4"/>
<organism evidence="1 2">
    <name type="scientific">Dorcoceras hygrometricum</name>
    <dbReference type="NCBI Taxonomy" id="472368"/>
    <lineage>
        <taxon>Eukaryota</taxon>
        <taxon>Viridiplantae</taxon>
        <taxon>Streptophyta</taxon>
        <taxon>Embryophyta</taxon>
        <taxon>Tracheophyta</taxon>
        <taxon>Spermatophyta</taxon>
        <taxon>Magnoliopsida</taxon>
        <taxon>eudicotyledons</taxon>
        <taxon>Gunneridae</taxon>
        <taxon>Pentapetalae</taxon>
        <taxon>asterids</taxon>
        <taxon>lamiids</taxon>
        <taxon>Lamiales</taxon>
        <taxon>Gesneriaceae</taxon>
        <taxon>Didymocarpoideae</taxon>
        <taxon>Trichosporeae</taxon>
        <taxon>Loxocarpinae</taxon>
        <taxon>Dorcoceras</taxon>
    </lineage>
</organism>
<evidence type="ECO:0000313" key="2">
    <source>
        <dbReference type="Proteomes" id="UP000250235"/>
    </source>
</evidence>
<sequence>MGQQRLCAGISEQSKLLFTEHYFSDLPSISAVVWSNTGGAELVLISSFDCYQLGDLIRRVGGARIPVVFEKPAKEQIGEGGVFRALVRSVELLFTEHYFSDLPSISAVVWSNTGGAELVLLSSFDCYQLGDLIRCVGGARIPVVFVKPAKENIGEGGVCRALVRSVEVESER</sequence>
<accession>A0A2Z7BGG4</accession>
<reference evidence="1 2" key="1">
    <citation type="journal article" date="2015" name="Proc. Natl. Acad. Sci. U.S.A.">
        <title>The resurrection genome of Boea hygrometrica: A blueprint for survival of dehydration.</title>
        <authorList>
            <person name="Xiao L."/>
            <person name="Yang G."/>
            <person name="Zhang L."/>
            <person name="Yang X."/>
            <person name="Zhao S."/>
            <person name="Ji Z."/>
            <person name="Zhou Q."/>
            <person name="Hu M."/>
            <person name="Wang Y."/>
            <person name="Chen M."/>
            <person name="Xu Y."/>
            <person name="Jin H."/>
            <person name="Xiao X."/>
            <person name="Hu G."/>
            <person name="Bao F."/>
            <person name="Hu Y."/>
            <person name="Wan P."/>
            <person name="Li L."/>
            <person name="Deng X."/>
            <person name="Kuang T."/>
            <person name="Xiang C."/>
            <person name="Zhu J.K."/>
            <person name="Oliver M.J."/>
            <person name="He Y."/>
        </authorList>
    </citation>
    <scope>NUCLEOTIDE SEQUENCE [LARGE SCALE GENOMIC DNA]</scope>
    <source>
        <strain evidence="2">cv. XS01</strain>
    </source>
</reference>
<evidence type="ECO:0000313" key="1">
    <source>
        <dbReference type="EMBL" id="KZV33494.1"/>
    </source>
</evidence>
<dbReference type="EMBL" id="KV005769">
    <property type="protein sequence ID" value="KZV33494.1"/>
    <property type="molecule type" value="Genomic_DNA"/>
</dbReference>
<dbReference type="Proteomes" id="UP000250235">
    <property type="component" value="Unassembled WGS sequence"/>
</dbReference>
<name>A0A2Z7BGG4_9LAMI</name>
<proteinExistence type="predicted"/>
<protein>
    <submittedName>
        <fullName evidence="1">Uncharacterized protein</fullName>
    </submittedName>
</protein>